<accession>A7TDA1</accession>
<organism evidence="4 5">
    <name type="scientific">Nematostella vectensis</name>
    <name type="common">Starlet sea anemone</name>
    <dbReference type="NCBI Taxonomy" id="45351"/>
    <lineage>
        <taxon>Eukaryota</taxon>
        <taxon>Metazoa</taxon>
        <taxon>Cnidaria</taxon>
        <taxon>Anthozoa</taxon>
        <taxon>Hexacorallia</taxon>
        <taxon>Actiniaria</taxon>
        <taxon>Edwardsiidae</taxon>
        <taxon>Nematostella</taxon>
    </lineage>
</organism>
<feature type="non-terminal residue" evidence="4">
    <location>
        <position position="1"/>
    </location>
</feature>
<dbReference type="Proteomes" id="UP000001593">
    <property type="component" value="Unassembled WGS sequence"/>
</dbReference>
<dbReference type="InterPro" id="IPR045851">
    <property type="entry name" value="AMP-bd_C_sf"/>
</dbReference>
<feature type="non-terminal residue" evidence="4">
    <location>
        <position position="273"/>
    </location>
</feature>
<dbReference type="OMA" id="FVICERK"/>
<evidence type="ECO:0000256" key="1">
    <source>
        <dbReference type="ARBA" id="ARBA00022450"/>
    </source>
</evidence>
<keyword evidence="1" id="KW-0596">Phosphopantetheine</keyword>
<dbReference type="STRING" id="45351.A7TDA1"/>
<gene>
    <name evidence="4" type="ORF">NEMVEDRAFT_v1g76822</name>
</gene>
<evidence type="ECO:0000313" key="5">
    <source>
        <dbReference type="Proteomes" id="UP000001593"/>
    </source>
</evidence>
<dbReference type="PROSITE" id="PS00455">
    <property type="entry name" value="AMP_BINDING"/>
    <property type="match status" value="1"/>
</dbReference>
<dbReference type="InterPro" id="IPR042099">
    <property type="entry name" value="ANL_N_sf"/>
</dbReference>
<dbReference type="SUPFAM" id="SSF56801">
    <property type="entry name" value="Acetyl-CoA synthetase-like"/>
    <property type="match status" value="1"/>
</dbReference>
<dbReference type="InterPro" id="IPR000873">
    <property type="entry name" value="AMP-dep_synth/lig_dom"/>
</dbReference>
<dbReference type="Pfam" id="PF00501">
    <property type="entry name" value="AMP-binding"/>
    <property type="match status" value="1"/>
</dbReference>
<dbReference type="PANTHER" id="PTHR44845:SF7">
    <property type="entry name" value="PLIPASTATIN SYNTHASE SUBUNIT D"/>
    <property type="match status" value="1"/>
</dbReference>
<keyword evidence="2" id="KW-0597">Phosphoprotein</keyword>
<dbReference type="InParanoid" id="A7TDA1"/>
<dbReference type="HOGENOM" id="CLU_000022_2_12_1"/>
<dbReference type="InterPro" id="IPR010071">
    <property type="entry name" value="AA_adenyl_dom"/>
</dbReference>
<dbReference type="Gene3D" id="3.30.300.30">
    <property type="match status" value="1"/>
</dbReference>
<reference evidence="4 5" key="1">
    <citation type="journal article" date="2007" name="Science">
        <title>Sea anemone genome reveals ancestral eumetazoan gene repertoire and genomic organization.</title>
        <authorList>
            <person name="Putnam N.H."/>
            <person name="Srivastava M."/>
            <person name="Hellsten U."/>
            <person name="Dirks B."/>
            <person name="Chapman J."/>
            <person name="Salamov A."/>
            <person name="Terry A."/>
            <person name="Shapiro H."/>
            <person name="Lindquist E."/>
            <person name="Kapitonov V.V."/>
            <person name="Jurka J."/>
            <person name="Genikhovich G."/>
            <person name="Grigoriev I.V."/>
            <person name="Lucas S.M."/>
            <person name="Steele R.E."/>
            <person name="Finnerty J.R."/>
            <person name="Technau U."/>
            <person name="Martindale M.Q."/>
            <person name="Rokhsar D.S."/>
        </authorList>
    </citation>
    <scope>NUCLEOTIDE SEQUENCE [LARGE SCALE GENOMIC DNA]</scope>
    <source>
        <strain evidence="5">CH2 X CH6</strain>
    </source>
</reference>
<dbReference type="EMBL" id="DS477504">
    <property type="protein sequence ID" value="EDO25952.1"/>
    <property type="molecule type" value="Genomic_DNA"/>
</dbReference>
<proteinExistence type="predicted"/>
<evidence type="ECO:0000259" key="3">
    <source>
        <dbReference type="Pfam" id="PF00501"/>
    </source>
</evidence>
<dbReference type="Gene3D" id="3.40.50.12780">
    <property type="entry name" value="N-terminal domain of ligase-like"/>
    <property type="match status" value="1"/>
</dbReference>
<keyword evidence="5" id="KW-1185">Reference proteome</keyword>
<dbReference type="PANTHER" id="PTHR44845">
    <property type="entry name" value="CARRIER DOMAIN-CONTAINING PROTEIN"/>
    <property type="match status" value="1"/>
</dbReference>
<dbReference type="InterPro" id="IPR020845">
    <property type="entry name" value="AMP-binding_CS"/>
</dbReference>
<dbReference type="eggNOG" id="KOG1178">
    <property type="taxonomic scope" value="Eukaryota"/>
</dbReference>
<feature type="domain" description="AMP-dependent synthetase/ligase" evidence="3">
    <location>
        <begin position="1"/>
        <end position="211"/>
    </location>
</feature>
<evidence type="ECO:0000256" key="2">
    <source>
        <dbReference type="ARBA" id="ARBA00022553"/>
    </source>
</evidence>
<dbReference type="AlphaFoldDB" id="A7TDA1"/>
<name>A7TDA1_NEMVE</name>
<evidence type="ECO:0000313" key="4">
    <source>
        <dbReference type="EMBL" id="EDO25952.1"/>
    </source>
</evidence>
<dbReference type="NCBIfam" id="TIGR01733">
    <property type="entry name" value="AA-adenyl-dom"/>
    <property type="match status" value="1"/>
</dbReference>
<sequence>LAYMIYTSGSTGKPKGAMIEHRSIVNRLFWMQDEYKVDKTDKILQKTPYSFDVSVWEFFLPLMQGAQLVFAKPEGHKDPGYLIDLIESEKITILHFVPSMLQVFLEVKTKLQCKSIKKVFCSGEALPFELVQRFFKSFDSAELHNLYGPTEAAVDVTYWHCKREDSSGIIPIGFPVANTQIYVLDNYGNIVPDGVIGEIHIGGIQVARGYHNKESLTNEKFVKDPFSEHGKLYKTGDLGRRLKDGSVEYKGRIDFQVKIRGMRIELGEIEAAL</sequence>
<protein>
    <recommendedName>
        <fullName evidence="3">AMP-dependent synthetase/ligase domain-containing protein</fullName>
    </recommendedName>
</protein>